<comment type="caution">
    <text evidence="5">The sequence shown here is derived from an EMBL/GenBank/DDBJ whole genome shotgun (WGS) entry which is preliminary data.</text>
</comment>
<evidence type="ECO:0000256" key="3">
    <source>
        <dbReference type="ARBA" id="ARBA00022840"/>
    </source>
</evidence>
<accession>A0A099I2P2</accession>
<keyword evidence="3 5" id="KW-0067">ATP-binding</keyword>
<keyword evidence="2" id="KW-0547">Nucleotide-binding</keyword>
<protein>
    <submittedName>
        <fullName evidence="5">ATP-binding protein</fullName>
    </submittedName>
</protein>
<evidence type="ECO:0000313" key="5">
    <source>
        <dbReference type="EMBL" id="KGJ51143.1"/>
    </source>
</evidence>
<dbReference type="GO" id="GO:0016740">
    <property type="term" value="F:transferase activity"/>
    <property type="evidence" value="ECO:0007669"/>
    <property type="project" value="UniProtKB-KW"/>
</dbReference>
<proteinExistence type="predicted"/>
<dbReference type="GO" id="GO:0005524">
    <property type="term" value="F:ATP binding"/>
    <property type="evidence" value="ECO:0007669"/>
    <property type="project" value="UniProtKB-KW"/>
</dbReference>
<sequence>MSVEYCAYPFLKEKSHLCDYEIATDRLASMLSVARHHIRHIPQEDLLQLMEMIYHANGSIRGACAIGEAELKKLNTFYARYHIEMDRFVLPDGCIGTSHLHVLRAEVKAVIRIMHQIQCEGKPVEAILFDFMNLLSNTFFMMCLYENAQDGIREREFISRSYV</sequence>
<feature type="domain" description="Cobalamin adenosyltransferase-like" evidence="4">
    <location>
        <begin position="24"/>
        <end position="145"/>
    </location>
</feature>
<reference evidence="5 6" key="1">
    <citation type="submission" date="2014-08" db="EMBL/GenBank/DDBJ databases">
        <title>Clostridium innocuum, an unnegligible vancomycin-resistant pathogen causing extra-intestinal infections.</title>
        <authorList>
            <person name="Feng Y."/>
            <person name="Chiu C.-H."/>
        </authorList>
    </citation>
    <scope>NUCLEOTIDE SEQUENCE [LARGE SCALE GENOMIC DNA]</scope>
    <source>
        <strain evidence="5 6">AN88</strain>
    </source>
</reference>
<dbReference type="AlphaFoldDB" id="A0A099I2P2"/>
<dbReference type="EMBL" id="JQIF01000142">
    <property type="protein sequence ID" value="KGJ51143.1"/>
    <property type="molecule type" value="Genomic_DNA"/>
</dbReference>
<organism evidence="5 6">
    <name type="scientific">Clostridium innocuum</name>
    <dbReference type="NCBI Taxonomy" id="1522"/>
    <lineage>
        <taxon>Bacteria</taxon>
        <taxon>Bacillati</taxon>
        <taxon>Bacillota</taxon>
        <taxon>Clostridia</taxon>
        <taxon>Eubacteriales</taxon>
        <taxon>Clostridiaceae</taxon>
        <taxon>Clostridium</taxon>
    </lineage>
</organism>
<dbReference type="SUPFAM" id="SSF89028">
    <property type="entry name" value="Cobalamin adenosyltransferase-like"/>
    <property type="match status" value="1"/>
</dbReference>
<dbReference type="Gene3D" id="1.20.1200.10">
    <property type="entry name" value="Cobalamin adenosyltransferase-like"/>
    <property type="match status" value="1"/>
</dbReference>
<evidence type="ECO:0000256" key="2">
    <source>
        <dbReference type="ARBA" id="ARBA00022741"/>
    </source>
</evidence>
<gene>
    <name evidence="5" type="ORF">CIAN88_22225</name>
</gene>
<evidence type="ECO:0000259" key="4">
    <source>
        <dbReference type="Pfam" id="PF01923"/>
    </source>
</evidence>
<dbReference type="RefSeq" id="WP_044908349.1">
    <property type="nucleotide sequence ID" value="NZ_JQIF01000142.1"/>
</dbReference>
<dbReference type="Pfam" id="PF01923">
    <property type="entry name" value="Cob_adeno_trans"/>
    <property type="match status" value="1"/>
</dbReference>
<dbReference type="InterPro" id="IPR016030">
    <property type="entry name" value="CblAdoTrfase-like"/>
</dbReference>
<dbReference type="Proteomes" id="UP000030008">
    <property type="component" value="Unassembled WGS sequence"/>
</dbReference>
<evidence type="ECO:0000256" key="1">
    <source>
        <dbReference type="ARBA" id="ARBA00022679"/>
    </source>
</evidence>
<keyword evidence="1" id="KW-0808">Transferase</keyword>
<name>A0A099I2P2_CLOIN</name>
<dbReference type="InterPro" id="IPR036451">
    <property type="entry name" value="CblAdoTrfase-like_sf"/>
</dbReference>
<evidence type="ECO:0000313" key="6">
    <source>
        <dbReference type="Proteomes" id="UP000030008"/>
    </source>
</evidence>